<dbReference type="InterPro" id="IPR011991">
    <property type="entry name" value="ArsR-like_HTH"/>
</dbReference>
<evidence type="ECO:0000313" key="3">
    <source>
        <dbReference type="Proteomes" id="UP000281564"/>
    </source>
</evidence>
<dbReference type="AlphaFoldDB" id="A0A3A6Q220"/>
<keyword evidence="3" id="KW-1185">Reference proteome</keyword>
<evidence type="ECO:0000256" key="1">
    <source>
        <dbReference type="SAM" id="MobiDB-lite"/>
    </source>
</evidence>
<name>A0A3A6Q220_9EURY</name>
<accession>A0A3A6Q220</accession>
<dbReference type="Proteomes" id="UP000281564">
    <property type="component" value="Unassembled WGS sequence"/>
</dbReference>
<feature type="region of interest" description="Disordered" evidence="1">
    <location>
        <begin position="1"/>
        <end position="23"/>
    </location>
</feature>
<dbReference type="RefSeq" id="WP_120084495.1">
    <property type="nucleotide sequence ID" value="NZ_QMDW01000009.1"/>
</dbReference>
<dbReference type="SUPFAM" id="SSF46785">
    <property type="entry name" value="Winged helix' DNA-binding domain"/>
    <property type="match status" value="1"/>
</dbReference>
<dbReference type="EMBL" id="QMDW01000009">
    <property type="protein sequence ID" value="RJX49618.1"/>
    <property type="molecule type" value="Genomic_DNA"/>
</dbReference>
<evidence type="ECO:0000313" key="2">
    <source>
        <dbReference type="EMBL" id="RJX49618.1"/>
    </source>
</evidence>
<proteinExistence type="predicted"/>
<protein>
    <submittedName>
        <fullName evidence="2">Transcriptional regulator</fullName>
    </submittedName>
</protein>
<comment type="caution">
    <text evidence="2">The sequence shown here is derived from an EMBL/GenBank/DDBJ whole genome shotgun (WGS) entry which is preliminary data.</text>
</comment>
<feature type="compositionally biased region" description="Basic and acidic residues" evidence="1">
    <location>
        <begin position="1"/>
        <end position="11"/>
    </location>
</feature>
<dbReference type="OrthoDB" id="10985at2157"/>
<organism evidence="2 3">
    <name type="scientific">Halonotius pteroides</name>
    <dbReference type="NCBI Taxonomy" id="268735"/>
    <lineage>
        <taxon>Archaea</taxon>
        <taxon>Methanobacteriati</taxon>
        <taxon>Methanobacteriota</taxon>
        <taxon>Stenosarchaea group</taxon>
        <taxon>Halobacteria</taxon>
        <taxon>Halobacteriales</taxon>
        <taxon>Haloferacaceae</taxon>
        <taxon>Halonotius</taxon>
    </lineage>
</organism>
<dbReference type="InterPro" id="IPR036388">
    <property type="entry name" value="WH-like_DNA-bd_sf"/>
</dbReference>
<dbReference type="CDD" id="cd00090">
    <property type="entry name" value="HTH_ARSR"/>
    <property type="match status" value="1"/>
</dbReference>
<gene>
    <name evidence="2" type="ORF">DP106_07700</name>
</gene>
<dbReference type="Gene3D" id="1.10.10.10">
    <property type="entry name" value="Winged helix-like DNA-binding domain superfamily/Winged helix DNA-binding domain"/>
    <property type="match status" value="1"/>
</dbReference>
<reference evidence="2 3" key="1">
    <citation type="submission" date="2018-06" db="EMBL/GenBank/DDBJ databases">
        <title>Halonotius sp. F13-13 a new haloarchaeeon isolated from a solar saltern from Isla Cristina, Huelva, Spain.</title>
        <authorList>
            <person name="Duran-Viseras A."/>
            <person name="Sanchez-Porro C."/>
            <person name="Ventosa A."/>
        </authorList>
    </citation>
    <scope>NUCLEOTIDE SEQUENCE [LARGE SCALE GENOMIC DNA]</scope>
    <source>
        <strain evidence="2 3">CECT 7525</strain>
    </source>
</reference>
<dbReference type="InterPro" id="IPR036390">
    <property type="entry name" value="WH_DNA-bd_sf"/>
</dbReference>
<dbReference type="Pfam" id="PF12840">
    <property type="entry name" value="HTH_20"/>
    <property type="match status" value="1"/>
</dbReference>
<sequence length="127" mass="14391">MVRDPSQRDDAPTTEEVLNALGDEPTRAIITELSEPMTANELSDACDIPLSTMYRKLDHLTDANLLIESTEIRRSGQHATLYARGFDQITVSVDDDEQLVVTAERPADEQTADRRLEELWTQMREET</sequence>